<feature type="region of interest" description="Disordered" evidence="1">
    <location>
        <begin position="178"/>
        <end position="374"/>
    </location>
</feature>
<evidence type="ECO:0000259" key="2">
    <source>
        <dbReference type="Pfam" id="PF23155"/>
    </source>
</evidence>
<name>A0A084B9Q5_STACB</name>
<feature type="domain" description="DUF7053" evidence="2">
    <location>
        <begin position="3"/>
        <end position="171"/>
    </location>
</feature>
<accession>A0A084B9Q5</accession>
<dbReference type="Pfam" id="PF23155">
    <property type="entry name" value="DUF7053"/>
    <property type="match status" value="1"/>
</dbReference>
<dbReference type="PANTHER" id="PTHR38117:SF2">
    <property type="entry name" value="NACHT AND WD40 DOMAIN PROTEIN"/>
    <property type="match status" value="1"/>
</dbReference>
<organism evidence="3 4">
    <name type="scientific">Stachybotrys chartarum (strain CBS 109288 / IBT 7711)</name>
    <name type="common">Toxic black mold</name>
    <name type="synonym">Stilbospora chartarum</name>
    <dbReference type="NCBI Taxonomy" id="1280523"/>
    <lineage>
        <taxon>Eukaryota</taxon>
        <taxon>Fungi</taxon>
        <taxon>Dikarya</taxon>
        <taxon>Ascomycota</taxon>
        <taxon>Pezizomycotina</taxon>
        <taxon>Sordariomycetes</taxon>
        <taxon>Hypocreomycetidae</taxon>
        <taxon>Hypocreales</taxon>
        <taxon>Stachybotryaceae</taxon>
        <taxon>Stachybotrys</taxon>
    </lineage>
</organism>
<keyword evidence="4" id="KW-1185">Reference proteome</keyword>
<dbReference type="EMBL" id="KL647645">
    <property type="protein sequence ID" value="KEY74284.1"/>
    <property type="molecule type" value="Genomic_DNA"/>
</dbReference>
<reference evidence="3 4" key="1">
    <citation type="journal article" date="2014" name="BMC Genomics">
        <title>Comparative genome sequencing reveals chemotype-specific gene clusters in the toxigenic black mold Stachybotrys.</title>
        <authorList>
            <person name="Semeiks J."/>
            <person name="Borek D."/>
            <person name="Otwinowski Z."/>
            <person name="Grishin N.V."/>
        </authorList>
    </citation>
    <scope>NUCLEOTIDE SEQUENCE [LARGE SCALE GENOMIC DNA]</scope>
    <source>
        <strain evidence="4">CBS 109288 / IBT 7711</strain>
    </source>
</reference>
<dbReference type="InterPro" id="IPR055481">
    <property type="entry name" value="DUF7053"/>
</dbReference>
<feature type="compositionally biased region" description="Low complexity" evidence="1">
    <location>
        <begin position="179"/>
        <end position="245"/>
    </location>
</feature>
<dbReference type="PANTHER" id="PTHR38117">
    <property type="entry name" value="NACHT AND WD40 DOMAIN PROTEIN"/>
    <property type="match status" value="1"/>
</dbReference>
<dbReference type="Proteomes" id="UP000028045">
    <property type="component" value="Unassembled WGS sequence"/>
</dbReference>
<dbReference type="HOGENOM" id="CLU_028035_2_1_1"/>
<dbReference type="OrthoDB" id="3246050at2759"/>
<dbReference type="AlphaFoldDB" id="A0A084B9Q5"/>
<evidence type="ECO:0000256" key="1">
    <source>
        <dbReference type="SAM" id="MobiDB-lite"/>
    </source>
</evidence>
<gene>
    <name evidence="3" type="ORF">S7711_00442</name>
</gene>
<feature type="compositionally biased region" description="Polar residues" evidence="1">
    <location>
        <begin position="326"/>
        <end position="345"/>
    </location>
</feature>
<evidence type="ECO:0000313" key="3">
    <source>
        <dbReference type="EMBL" id="KEY74284.1"/>
    </source>
</evidence>
<evidence type="ECO:0000313" key="4">
    <source>
        <dbReference type="Proteomes" id="UP000028045"/>
    </source>
</evidence>
<sequence length="374" mass="40933">MFKRSVFTNISPLPPTVSRETALDFLHDHLEMIDLNPLIKERHIIDPPDYAEAEERKCVWYSLTDKISYLPGGVMSGDVTYTCAFHDLPFGIQTHCYAPMGLDIRDKWSVCGTLPGEPPEPVELGLAAPASGLYIREDIEMKCNILMAGFVKKTLQKAHGVLVDTLAAKAALVSRRKGSPLPLSSSQASHPPQHSHNPSWQSSHSRPHSGSNSPSHAHSLSTSHSRLPSQSSSLQSSHARQHSSSYAGLPEETAPTSHQGPVPKGQQSWHSPPPPPPPAKDEQPDTLGHALQQDASTATWKSSEFPTRSDTVYHGPSKPQDYAQFGSLNPFSEPSTTSQDASASRTYRPYTRLDPTPPLYPKNHAQKQLAAELE</sequence>
<feature type="compositionally biased region" description="Polar residues" evidence="1">
    <location>
        <begin position="254"/>
        <end position="270"/>
    </location>
</feature>
<protein>
    <recommendedName>
        <fullName evidence="2">DUF7053 domain-containing protein</fullName>
    </recommendedName>
</protein>
<proteinExistence type="predicted"/>
<feature type="compositionally biased region" description="Polar residues" evidence="1">
    <location>
        <begin position="293"/>
        <end position="310"/>
    </location>
</feature>